<feature type="transmembrane region" description="Helical" evidence="9">
    <location>
        <begin position="201"/>
        <end position="224"/>
    </location>
</feature>
<dbReference type="SUPFAM" id="SSF81321">
    <property type="entry name" value="Family A G protein-coupled receptor-like"/>
    <property type="match status" value="1"/>
</dbReference>
<comment type="subcellular location">
    <subcellularLocation>
        <location evidence="1">Membrane</location>
        <topology evidence="1">Multi-pass membrane protein</topology>
    </subcellularLocation>
</comment>
<sequence length="373" mass="41876">MNQEASSLTAEEWTQLEKDAKLQELNEETSRIVFPSLVFCVLIMTIGIPGNILVFVVYASQFRPSTTRVFIMAMSFCDLFTSVITLSFMIHRLRHMYKVPVPSLCVFLGTAAHFPIIMSNNLLICMAMDRWRRVCRPVEWQLSPLHASQLVVMCSILSTFFVLPVSLLYGERRFDTKYAGLQGRICDFTSTDNARLYGRYLLLYVAILLAFVGFSYGNIIFRLYQQDKKFSTKGIMEEQSSTSIITQGKKMSDSDVIEVRSTQSETQCKSLDLKDAPNTVASKPLTNIRPPASPRESVAATASTSRKQSAVKKVKQTEKHNSVNDMKTRVSFPANTTDEKKSTLPTEAPLLSTRKSDSLGHAEPSLDTRSSVD</sequence>
<dbReference type="AlphaFoldDB" id="A0A2T7P2T6"/>
<evidence type="ECO:0000313" key="12">
    <source>
        <dbReference type="Proteomes" id="UP000245119"/>
    </source>
</evidence>
<dbReference type="InterPro" id="IPR000276">
    <property type="entry name" value="GPCR_Rhodpsn"/>
</dbReference>
<dbReference type="OMA" id="FIMAMSF"/>
<dbReference type="Pfam" id="PF00001">
    <property type="entry name" value="7tm_1"/>
    <property type="match status" value="1"/>
</dbReference>
<feature type="compositionally biased region" description="Basic and acidic residues" evidence="8">
    <location>
        <begin position="315"/>
        <end position="328"/>
    </location>
</feature>
<evidence type="ECO:0000256" key="4">
    <source>
        <dbReference type="ARBA" id="ARBA00023040"/>
    </source>
</evidence>
<keyword evidence="12" id="KW-1185">Reference proteome</keyword>
<organism evidence="11 12">
    <name type="scientific">Pomacea canaliculata</name>
    <name type="common">Golden apple snail</name>
    <dbReference type="NCBI Taxonomy" id="400727"/>
    <lineage>
        <taxon>Eukaryota</taxon>
        <taxon>Metazoa</taxon>
        <taxon>Spiralia</taxon>
        <taxon>Lophotrochozoa</taxon>
        <taxon>Mollusca</taxon>
        <taxon>Gastropoda</taxon>
        <taxon>Caenogastropoda</taxon>
        <taxon>Architaenioglossa</taxon>
        <taxon>Ampullarioidea</taxon>
        <taxon>Ampullariidae</taxon>
        <taxon>Pomacea</taxon>
    </lineage>
</organism>
<feature type="compositionally biased region" description="Basic and acidic residues" evidence="8">
    <location>
        <begin position="354"/>
        <end position="373"/>
    </location>
</feature>
<evidence type="ECO:0000256" key="1">
    <source>
        <dbReference type="ARBA" id="ARBA00004141"/>
    </source>
</evidence>
<dbReference type="CDD" id="cd00637">
    <property type="entry name" value="7tm_classA_rhodopsin-like"/>
    <property type="match status" value="1"/>
</dbReference>
<dbReference type="InterPro" id="IPR017452">
    <property type="entry name" value="GPCR_Rhodpsn_7TM"/>
</dbReference>
<evidence type="ECO:0000256" key="7">
    <source>
        <dbReference type="ARBA" id="ARBA00023224"/>
    </source>
</evidence>
<keyword evidence="3 9" id="KW-1133">Transmembrane helix</keyword>
<reference evidence="11 12" key="1">
    <citation type="submission" date="2018-04" db="EMBL/GenBank/DDBJ databases">
        <title>The genome of golden apple snail Pomacea canaliculata provides insight into stress tolerance and invasive adaptation.</title>
        <authorList>
            <person name="Liu C."/>
            <person name="Liu B."/>
            <person name="Ren Y."/>
            <person name="Zhang Y."/>
            <person name="Wang H."/>
            <person name="Li S."/>
            <person name="Jiang F."/>
            <person name="Yin L."/>
            <person name="Zhang G."/>
            <person name="Qian W."/>
            <person name="Fan W."/>
        </authorList>
    </citation>
    <scope>NUCLEOTIDE SEQUENCE [LARGE SCALE GENOMIC DNA]</scope>
    <source>
        <strain evidence="11">SZHN2017</strain>
        <tissue evidence="11">Muscle</tissue>
    </source>
</reference>
<dbReference type="Gene3D" id="1.20.1070.10">
    <property type="entry name" value="Rhodopsin 7-helix transmembrane proteins"/>
    <property type="match status" value="1"/>
</dbReference>
<dbReference type="GO" id="GO:0016020">
    <property type="term" value="C:membrane"/>
    <property type="evidence" value="ECO:0007669"/>
    <property type="project" value="UniProtKB-SubCell"/>
</dbReference>
<dbReference type="PROSITE" id="PS00237">
    <property type="entry name" value="G_PROTEIN_RECEP_F1_1"/>
    <property type="match status" value="1"/>
</dbReference>
<keyword evidence="6" id="KW-0675">Receptor</keyword>
<dbReference type="PROSITE" id="PS50262">
    <property type="entry name" value="G_PROTEIN_RECEP_F1_2"/>
    <property type="match status" value="1"/>
</dbReference>
<name>A0A2T7P2T6_POMCA</name>
<protein>
    <recommendedName>
        <fullName evidence="10">G-protein coupled receptors family 1 profile domain-containing protein</fullName>
    </recommendedName>
</protein>
<evidence type="ECO:0000256" key="2">
    <source>
        <dbReference type="ARBA" id="ARBA00022692"/>
    </source>
</evidence>
<feature type="transmembrane region" description="Helical" evidence="9">
    <location>
        <begin position="101"/>
        <end position="124"/>
    </location>
</feature>
<keyword evidence="7" id="KW-0807">Transducer</keyword>
<dbReference type="EMBL" id="PZQS01000007">
    <property type="protein sequence ID" value="PVD27742.1"/>
    <property type="molecule type" value="Genomic_DNA"/>
</dbReference>
<proteinExistence type="predicted"/>
<evidence type="ECO:0000256" key="8">
    <source>
        <dbReference type="SAM" id="MobiDB-lite"/>
    </source>
</evidence>
<evidence type="ECO:0000259" key="10">
    <source>
        <dbReference type="PROSITE" id="PS50262"/>
    </source>
</evidence>
<evidence type="ECO:0000256" key="5">
    <source>
        <dbReference type="ARBA" id="ARBA00023136"/>
    </source>
</evidence>
<dbReference type="Proteomes" id="UP000245119">
    <property type="component" value="Linkage Group LG7"/>
</dbReference>
<keyword evidence="5 9" id="KW-0472">Membrane</keyword>
<dbReference type="GO" id="GO:0004930">
    <property type="term" value="F:G protein-coupled receptor activity"/>
    <property type="evidence" value="ECO:0007669"/>
    <property type="project" value="UniProtKB-KW"/>
</dbReference>
<dbReference type="PANTHER" id="PTHR24238">
    <property type="entry name" value="G-PROTEIN COUPLED RECEPTOR"/>
    <property type="match status" value="1"/>
</dbReference>
<keyword evidence="4" id="KW-0297">G-protein coupled receptor</keyword>
<feature type="domain" description="G-protein coupled receptors family 1 profile" evidence="10">
    <location>
        <begin position="50"/>
        <end position="245"/>
    </location>
</feature>
<evidence type="ECO:0000256" key="3">
    <source>
        <dbReference type="ARBA" id="ARBA00022989"/>
    </source>
</evidence>
<evidence type="ECO:0000313" key="11">
    <source>
        <dbReference type="EMBL" id="PVD27742.1"/>
    </source>
</evidence>
<evidence type="ECO:0000256" key="6">
    <source>
        <dbReference type="ARBA" id="ARBA00023170"/>
    </source>
</evidence>
<comment type="caution">
    <text evidence="11">The sequence shown here is derived from an EMBL/GenBank/DDBJ whole genome shotgun (WGS) entry which is preliminary data.</text>
</comment>
<evidence type="ECO:0000256" key="9">
    <source>
        <dbReference type="SAM" id="Phobius"/>
    </source>
</evidence>
<feature type="transmembrane region" description="Helical" evidence="9">
    <location>
        <begin position="69"/>
        <end position="89"/>
    </location>
</feature>
<gene>
    <name evidence="11" type="ORF">C0Q70_12914</name>
</gene>
<feature type="transmembrane region" description="Helical" evidence="9">
    <location>
        <begin position="145"/>
        <end position="169"/>
    </location>
</feature>
<feature type="region of interest" description="Disordered" evidence="8">
    <location>
        <begin position="274"/>
        <end position="373"/>
    </location>
</feature>
<dbReference type="OrthoDB" id="6153266at2759"/>
<keyword evidence="2 9" id="KW-0812">Transmembrane</keyword>
<dbReference type="PANTHER" id="PTHR24238:SF47">
    <property type="entry name" value="ECDYSTEROIDS_DOPAMINE RECEPTOR-RELATED"/>
    <property type="match status" value="1"/>
</dbReference>
<feature type="transmembrane region" description="Helical" evidence="9">
    <location>
        <begin position="32"/>
        <end position="57"/>
    </location>
</feature>
<accession>A0A2T7P2T6</accession>